<feature type="region of interest" description="Disordered" evidence="1">
    <location>
        <begin position="417"/>
        <end position="444"/>
    </location>
</feature>
<reference evidence="2 3" key="1">
    <citation type="submission" date="2018-09" db="EMBL/GenBank/DDBJ databases">
        <title>Complete genome sequence of Euzebya sp. DY32-46 isolated from seawater of Pacific Ocean.</title>
        <authorList>
            <person name="Xu L."/>
            <person name="Wu Y.-H."/>
            <person name="Xu X.-W."/>
        </authorList>
    </citation>
    <scope>NUCLEOTIDE SEQUENCE [LARGE SCALE GENOMIC DNA]</scope>
    <source>
        <strain evidence="2 3">DY32-46</strain>
    </source>
</reference>
<sequence>MSDLPQIPPPPLGASSRAGRNELVIIPSPDHPELALVIGGATIPDRLGKVIATAPDAAMKTLQGAGALSQVVAAAGLSTGRWVQLTAESAANLQALGPSMNAAGTAMTGVLRSGTGSITQHLEFTPGVVMDPTGATLIAGLAIQATLARIERQLESLVDKVDLLLEHSQIEIEATLVSSLSTIETQERRLAGLGEVDADGWDALASVEADVRKAYHHVLRWLTPLRELLKVEDARVPELVTELKKSVELRDVAAWIRLYVWAELTMKRWELLYLVRQMTVAPDLIPSEAAHIDAEAKARRDSLHELFDDLTAFLERDPDDVDWRDRARFVNRYRLGVLRREVARVLNIYAETLGQAAVEVPEYLDPDGDAGTGPLLMVESVQQRLGRGANRAIEASVDTGLGALDLLSGLRGAMTDRVGDRLPTDRLPKGRWRRRPDDPDDPAS</sequence>
<dbReference type="RefSeq" id="WP_114589845.1">
    <property type="nucleotide sequence ID" value="NZ_CP031165.1"/>
</dbReference>
<feature type="compositionally biased region" description="Basic and acidic residues" evidence="1">
    <location>
        <begin position="417"/>
        <end position="428"/>
    </location>
</feature>
<name>A0A346XRX9_9ACTN</name>
<organism evidence="2 3">
    <name type="scientific">Euzebya pacifica</name>
    <dbReference type="NCBI Taxonomy" id="1608957"/>
    <lineage>
        <taxon>Bacteria</taxon>
        <taxon>Bacillati</taxon>
        <taxon>Actinomycetota</taxon>
        <taxon>Nitriliruptoria</taxon>
        <taxon>Euzebyales</taxon>
    </lineage>
</organism>
<dbReference type="AlphaFoldDB" id="A0A346XRX9"/>
<gene>
    <name evidence="2" type="ORF">DVS28_a0269</name>
</gene>
<dbReference type="EMBL" id="CP031165">
    <property type="protein sequence ID" value="AXV04976.1"/>
    <property type="molecule type" value="Genomic_DNA"/>
</dbReference>
<evidence type="ECO:0000256" key="1">
    <source>
        <dbReference type="SAM" id="MobiDB-lite"/>
    </source>
</evidence>
<evidence type="ECO:0000313" key="3">
    <source>
        <dbReference type="Proteomes" id="UP000264006"/>
    </source>
</evidence>
<dbReference type="OrthoDB" id="4391631at2"/>
<dbReference type="Proteomes" id="UP000264006">
    <property type="component" value="Chromosome"/>
</dbReference>
<accession>A0A346XRX9</accession>
<keyword evidence="3" id="KW-1185">Reference proteome</keyword>
<dbReference type="KEGG" id="euz:DVS28_a0269"/>
<protein>
    <submittedName>
        <fullName evidence="2">Uncharacterized protein</fullName>
    </submittedName>
</protein>
<proteinExistence type="predicted"/>
<evidence type="ECO:0000313" key="2">
    <source>
        <dbReference type="EMBL" id="AXV04976.1"/>
    </source>
</evidence>